<dbReference type="InterPro" id="IPR036259">
    <property type="entry name" value="MFS_trans_sf"/>
</dbReference>
<feature type="transmembrane region" description="Helical" evidence="1">
    <location>
        <begin position="121"/>
        <end position="146"/>
    </location>
</feature>
<comment type="caution">
    <text evidence="2">The sequence shown here is derived from an EMBL/GenBank/DDBJ whole genome shotgun (WGS) entry which is preliminary data.</text>
</comment>
<keyword evidence="1" id="KW-0472">Membrane</keyword>
<protein>
    <recommendedName>
        <fullName evidence="3">Major facilitator superfamily (MFS) profile domain-containing protein</fullName>
    </recommendedName>
</protein>
<feature type="non-terminal residue" evidence="2">
    <location>
        <position position="1"/>
    </location>
</feature>
<dbReference type="EMBL" id="BART01006020">
    <property type="protein sequence ID" value="GAG56526.1"/>
    <property type="molecule type" value="Genomic_DNA"/>
</dbReference>
<reference evidence="2" key="1">
    <citation type="journal article" date="2014" name="Front. Microbiol.">
        <title>High frequency of phylogenetically diverse reductive dehalogenase-homologous genes in deep subseafloor sedimentary metagenomes.</title>
        <authorList>
            <person name="Kawai M."/>
            <person name="Futagami T."/>
            <person name="Toyoda A."/>
            <person name="Takaki Y."/>
            <person name="Nishi S."/>
            <person name="Hori S."/>
            <person name="Arai W."/>
            <person name="Tsubouchi T."/>
            <person name="Morono Y."/>
            <person name="Uchiyama I."/>
            <person name="Ito T."/>
            <person name="Fujiyama A."/>
            <person name="Inagaki F."/>
            <person name="Takami H."/>
        </authorList>
    </citation>
    <scope>NUCLEOTIDE SEQUENCE</scope>
    <source>
        <strain evidence="2">Expedition CK06-06</strain>
    </source>
</reference>
<evidence type="ECO:0000256" key="1">
    <source>
        <dbReference type="SAM" id="Phobius"/>
    </source>
</evidence>
<dbReference type="SUPFAM" id="SSF103473">
    <property type="entry name" value="MFS general substrate transporter"/>
    <property type="match status" value="1"/>
</dbReference>
<dbReference type="GO" id="GO:0005886">
    <property type="term" value="C:plasma membrane"/>
    <property type="evidence" value="ECO:0007669"/>
    <property type="project" value="TreeGrafter"/>
</dbReference>
<dbReference type="GO" id="GO:0008643">
    <property type="term" value="P:carbohydrate transport"/>
    <property type="evidence" value="ECO:0007669"/>
    <property type="project" value="InterPro"/>
</dbReference>
<sequence length="254" mass="28550">LLYMITTLLIFDTFYTIVVLNWHSLFPEKFKTSKERNYVSALRQMIALVGVVLAVVVAPLIFEYDNLYSYRKAILIISGFILLGFVLSLYGCRDANNDLKPVEKSKSYKKMLGEVLKNKNLISFLVAFGLANVAYLTLLAMLPYYNKWVLVKTAEYESILYGIGIGAAALAFFFWARLSLKIGSKAVFIISSIIFSVALIPLIFSANIIVVFIIMGIVGVPLAGLLLVPEVLLSEVIDDDYQKNKQKREGLFFK</sequence>
<accession>X1A8J4</accession>
<keyword evidence="1" id="KW-1133">Transmembrane helix</keyword>
<dbReference type="GO" id="GO:0015293">
    <property type="term" value="F:symporter activity"/>
    <property type="evidence" value="ECO:0007669"/>
    <property type="project" value="InterPro"/>
</dbReference>
<dbReference type="InterPro" id="IPR039672">
    <property type="entry name" value="MFS_2"/>
</dbReference>
<dbReference type="PANTHER" id="PTHR11328">
    <property type="entry name" value="MAJOR FACILITATOR SUPERFAMILY DOMAIN-CONTAINING PROTEIN"/>
    <property type="match status" value="1"/>
</dbReference>
<feature type="transmembrane region" description="Helical" evidence="1">
    <location>
        <begin position="45"/>
        <end position="62"/>
    </location>
</feature>
<evidence type="ECO:0000313" key="2">
    <source>
        <dbReference type="EMBL" id="GAG56526.1"/>
    </source>
</evidence>
<keyword evidence="1" id="KW-0812">Transmembrane</keyword>
<dbReference type="AlphaFoldDB" id="X1A8J4"/>
<evidence type="ECO:0008006" key="3">
    <source>
        <dbReference type="Google" id="ProtNLM"/>
    </source>
</evidence>
<feature type="transmembrane region" description="Helical" evidence="1">
    <location>
        <begin position="74"/>
        <end position="92"/>
    </location>
</feature>
<name>X1A8J4_9ZZZZ</name>
<dbReference type="PANTHER" id="PTHR11328:SF24">
    <property type="entry name" value="MAJOR FACILITATOR SUPERFAMILY (MFS) PROFILE DOMAIN-CONTAINING PROTEIN"/>
    <property type="match status" value="1"/>
</dbReference>
<feature type="transmembrane region" description="Helical" evidence="1">
    <location>
        <begin position="158"/>
        <end position="175"/>
    </location>
</feature>
<dbReference type="Pfam" id="PF13347">
    <property type="entry name" value="MFS_2"/>
    <property type="match status" value="1"/>
</dbReference>
<proteinExistence type="predicted"/>
<feature type="transmembrane region" description="Helical" evidence="1">
    <location>
        <begin position="6"/>
        <end position="25"/>
    </location>
</feature>
<feature type="transmembrane region" description="Helical" evidence="1">
    <location>
        <begin position="187"/>
        <end position="204"/>
    </location>
</feature>
<dbReference type="Gene3D" id="1.20.1250.20">
    <property type="entry name" value="MFS general substrate transporter like domains"/>
    <property type="match status" value="1"/>
</dbReference>
<gene>
    <name evidence="2" type="ORF">S01H4_13683</name>
</gene>
<feature type="transmembrane region" description="Helical" evidence="1">
    <location>
        <begin position="210"/>
        <end position="233"/>
    </location>
</feature>
<organism evidence="2">
    <name type="scientific">marine sediment metagenome</name>
    <dbReference type="NCBI Taxonomy" id="412755"/>
    <lineage>
        <taxon>unclassified sequences</taxon>
        <taxon>metagenomes</taxon>
        <taxon>ecological metagenomes</taxon>
    </lineage>
</organism>